<dbReference type="PANTHER" id="PTHR11058">
    <property type="entry name" value="NADH-UBIQUINONE OXIDOREDUCTASE CHAIN 3"/>
    <property type="match status" value="1"/>
</dbReference>
<keyword evidence="7 9" id="KW-0472">Membrane</keyword>
<dbReference type="InterPro" id="IPR038430">
    <property type="entry name" value="NDAH_ubi_oxred_su3_sf"/>
</dbReference>
<feature type="transmembrane region" description="Helical" evidence="9">
    <location>
        <begin position="85"/>
        <end position="107"/>
    </location>
</feature>
<protein>
    <recommendedName>
        <fullName evidence="3 9">NADH-ubiquinone oxidoreductase chain 3</fullName>
        <ecNumber evidence="9">7.1.1.2</ecNumber>
    </recommendedName>
</protein>
<comment type="catalytic activity">
    <reaction evidence="8 9">
        <text>a ubiquinone + NADH + 5 H(+)(in) = a ubiquinol + NAD(+) + 4 H(+)(out)</text>
        <dbReference type="Rhea" id="RHEA:29091"/>
        <dbReference type="Rhea" id="RHEA-COMP:9565"/>
        <dbReference type="Rhea" id="RHEA-COMP:9566"/>
        <dbReference type="ChEBI" id="CHEBI:15378"/>
        <dbReference type="ChEBI" id="CHEBI:16389"/>
        <dbReference type="ChEBI" id="CHEBI:17976"/>
        <dbReference type="ChEBI" id="CHEBI:57540"/>
        <dbReference type="ChEBI" id="CHEBI:57945"/>
        <dbReference type="EC" id="7.1.1.2"/>
    </reaction>
</comment>
<evidence type="ECO:0000256" key="1">
    <source>
        <dbReference type="ARBA" id="ARBA00004370"/>
    </source>
</evidence>
<dbReference type="Gene3D" id="1.20.58.1610">
    <property type="entry name" value="NADH:ubiquinone/plastoquinone oxidoreductase, chain 3"/>
    <property type="match status" value="1"/>
</dbReference>
<dbReference type="EMBL" id="KM104168">
    <property type="protein sequence ID" value="AIX92137.1"/>
    <property type="molecule type" value="Genomic_DNA"/>
</dbReference>
<evidence type="ECO:0000256" key="9">
    <source>
        <dbReference type="RuleBase" id="RU003640"/>
    </source>
</evidence>
<name>A0A0E3IC68_9HYME</name>
<evidence type="ECO:0000256" key="7">
    <source>
        <dbReference type="ARBA" id="ARBA00023136"/>
    </source>
</evidence>
<geneLocation type="mitochondrion" evidence="10"/>
<dbReference type="Pfam" id="PF00507">
    <property type="entry name" value="Oxidored_q4"/>
    <property type="match status" value="1"/>
</dbReference>
<keyword evidence="4 9" id="KW-0813">Transport</keyword>
<dbReference type="AlphaFoldDB" id="A0A0E3IC68"/>
<comment type="similarity">
    <text evidence="2 9">Belongs to the complex I subunit 3 family.</text>
</comment>
<evidence type="ECO:0000256" key="6">
    <source>
        <dbReference type="ARBA" id="ARBA00022989"/>
    </source>
</evidence>
<evidence type="ECO:0000256" key="8">
    <source>
        <dbReference type="ARBA" id="ARBA00049551"/>
    </source>
</evidence>
<dbReference type="GO" id="GO:0030964">
    <property type="term" value="C:NADH dehydrogenase complex"/>
    <property type="evidence" value="ECO:0007669"/>
    <property type="project" value="TreeGrafter"/>
</dbReference>
<dbReference type="GO" id="GO:0008137">
    <property type="term" value="F:NADH dehydrogenase (ubiquinone) activity"/>
    <property type="evidence" value="ECO:0007669"/>
    <property type="project" value="UniProtKB-UniRule"/>
</dbReference>
<evidence type="ECO:0000313" key="10">
    <source>
        <dbReference type="EMBL" id="AIX92137.1"/>
    </source>
</evidence>
<organism evidence="10">
    <name type="scientific">Monomachus antipodalis</name>
    <dbReference type="NCBI Taxonomy" id="161211"/>
    <lineage>
        <taxon>Eukaryota</taxon>
        <taxon>Metazoa</taxon>
        <taxon>Ecdysozoa</taxon>
        <taxon>Arthropoda</taxon>
        <taxon>Hexapoda</taxon>
        <taxon>Insecta</taxon>
        <taxon>Pterygota</taxon>
        <taxon>Neoptera</taxon>
        <taxon>Endopterygota</taxon>
        <taxon>Hymenoptera</taxon>
        <taxon>Apocrita</taxon>
        <taxon>Proctotrupomorpha</taxon>
        <taxon>Diaprioidea</taxon>
        <taxon>Monomachidae</taxon>
        <taxon>Monomachus</taxon>
    </lineage>
</organism>
<keyword evidence="6 9" id="KW-1133">Transmembrane helix</keyword>
<gene>
    <name evidence="10" type="primary">ND3</name>
</gene>
<accession>A0A0E3IC68</accession>
<comment type="function">
    <text evidence="9">Core subunit of the mitochondrial membrane respiratory chain NADH dehydrogenase (Complex I) which catalyzes electron transfer from NADH through the respiratory chain, using ubiquinone as an electron acceptor. Essential for the catalytic activity of complex I.</text>
</comment>
<dbReference type="EC" id="7.1.1.2" evidence="9"/>
<keyword evidence="9" id="KW-0830">Ubiquinone</keyword>
<comment type="subcellular location">
    <subcellularLocation>
        <location evidence="1">Membrane</location>
    </subcellularLocation>
    <subcellularLocation>
        <location evidence="9">Mitochondrion membrane</location>
        <topology evidence="9">Multi-pass membrane protein</topology>
    </subcellularLocation>
</comment>
<keyword evidence="9" id="KW-1278">Translocase</keyword>
<reference evidence="10" key="1">
    <citation type="journal article" date="2015" name="Mol. Phylogenet. Evol.">
        <title>Higher-level phylogeny of the Hymenoptera inferred from mitochondrial genomes.</title>
        <authorList>
            <person name="Mao M."/>
            <person name="Gibson T."/>
            <person name="Dowton M."/>
        </authorList>
    </citation>
    <scope>NUCLEOTIDE SEQUENCE</scope>
</reference>
<dbReference type="GO" id="GO:0031966">
    <property type="term" value="C:mitochondrial membrane"/>
    <property type="evidence" value="ECO:0007669"/>
    <property type="project" value="UniProtKB-SubCell"/>
</dbReference>
<proteinExistence type="inferred from homology"/>
<keyword evidence="9" id="KW-0520">NAD</keyword>
<keyword evidence="9" id="KW-0249">Electron transport</keyword>
<evidence type="ECO:0000256" key="3">
    <source>
        <dbReference type="ARBA" id="ARBA00021007"/>
    </source>
</evidence>
<sequence>MMILIAYMLFIYLLVMMLMLMNFLFMKKKNKSREKNSPFECGFDPLDESRSSFSIQFYLIGVIFLIFDVEIVFLFPLIYEILMFLYYKIIMLFVFLLILLIGLYIEWKEGALKWVK</sequence>
<dbReference type="PANTHER" id="PTHR11058:SF9">
    <property type="entry name" value="NADH-UBIQUINONE OXIDOREDUCTASE CHAIN 3"/>
    <property type="match status" value="1"/>
</dbReference>
<keyword evidence="9 10" id="KW-0496">Mitochondrion</keyword>
<keyword evidence="5 9" id="KW-0812">Transmembrane</keyword>
<evidence type="ECO:0000256" key="5">
    <source>
        <dbReference type="ARBA" id="ARBA00022692"/>
    </source>
</evidence>
<dbReference type="InterPro" id="IPR000440">
    <property type="entry name" value="NADH_UbQ/plastoQ_OxRdtase_su3"/>
</dbReference>
<evidence type="ECO:0000256" key="4">
    <source>
        <dbReference type="ARBA" id="ARBA00022448"/>
    </source>
</evidence>
<feature type="transmembrane region" description="Helical" evidence="9">
    <location>
        <begin position="57"/>
        <end position="79"/>
    </location>
</feature>
<feature type="transmembrane region" description="Helical" evidence="9">
    <location>
        <begin position="6"/>
        <end position="25"/>
    </location>
</feature>
<evidence type="ECO:0000256" key="2">
    <source>
        <dbReference type="ARBA" id="ARBA00008472"/>
    </source>
</evidence>
<keyword evidence="9" id="KW-0679">Respiratory chain</keyword>